<proteinExistence type="predicted"/>
<accession>A0A1X6NJC1</accession>
<dbReference type="EMBL" id="KV920174">
    <property type="protein sequence ID" value="OSX68708.1"/>
    <property type="molecule type" value="Genomic_DNA"/>
</dbReference>
<evidence type="ECO:0000313" key="3">
    <source>
        <dbReference type="Proteomes" id="UP000218209"/>
    </source>
</evidence>
<reference evidence="2 3" key="1">
    <citation type="submission" date="2017-03" db="EMBL/GenBank/DDBJ databases">
        <title>WGS assembly of Porphyra umbilicalis.</title>
        <authorList>
            <person name="Brawley S.H."/>
            <person name="Blouin N.A."/>
            <person name="Ficko-Blean E."/>
            <person name="Wheeler G.L."/>
            <person name="Lohr M."/>
            <person name="Goodson H.V."/>
            <person name="Jenkins J.W."/>
            <person name="Blaby-Haas C.E."/>
            <person name="Helliwell K.E."/>
            <person name="Chan C."/>
            <person name="Marriage T."/>
            <person name="Bhattacharya D."/>
            <person name="Klein A.S."/>
            <person name="Badis Y."/>
            <person name="Brodie J."/>
            <person name="Cao Y."/>
            <person name="Collen J."/>
            <person name="Dittami S.M."/>
            <person name="Gachon C.M."/>
            <person name="Green B.R."/>
            <person name="Karpowicz S."/>
            <person name="Kim J.W."/>
            <person name="Kudahl U."/>
            <person name="Lin S."/>
            <person name="Michel G."/>
            <person name="Mittag M."/>
            <person name="Olson B.J."/>
            <person name="Pangilinan J."/>
            <person name="Peng Y."/>
            <person name="Qiu H."/>
            <person name="Shu S."/>
            <person name="Singer J.T."/>
            <person name="Smith A.G."/>
            <person name="Sprecher B.N."/>
            <person name="Wagner V."/>
            <person name="Wang W."/>
            <person name="Wang Z.-Y."/>
            <person name="Yan J."/>
            <person name="Yarish C."/>
            <person name="Zoeuner-Riek S."/>
            <person name="Zhuang Y."/>
            <person name="Zou Y."/>
            <person name="Lindquist E.A."/>
            <person name="Grimwood J."/>
            <person name="Barry K."/>
            <person name="Rokhsar D.S."/>
            <person name="Schmutz J."/>
            <person name="Stiller J.W."/>
            <person name="Grossman A.R."/>
            <person name="Prochnik S.E."/>
        </authorList>
    </citation>
    <scope>NUCLEOTIDE SEQUENCE [LARGE SCALE GENOMIC DNA]</scope>
    <source>
        <strain evidence="2">4086291</strain>
    </source>
</reference>
<feature type="compositionally biased region" description="Basic residues" evidence="1">
    <location>
        <begin position="172"/>
        <end position="210"/>
    </location>
</feature>
<dbReference type="Proteomes" id="UP000218209">
    <property type="component" value="Unassembled WGS sequence"/>
</dbReference>
<evidence type="ECO:0000256" key="1">
    <source>
        <dbReference type="SAM" id="MobiDB-lite"/>
    </source>
</evidence>
<sequence>RPRRQPCRSVRTRGGAPPHRRPRGRLACHRSARSCRPPSPSTSAYRPRHSTRSCRSAPLPWPCSWRSTPRSWHGRRRHGPHGSGVRPRGGRHRHTAGTPTRTPLAAHAAIRVTDGGWGNSGALAPRRANVRPLSSTTRAPRRRRCRPAPGCPSKCQRRFAWEPPADVDGRHPPTRRARARDKRARGRTKWRLNRCAHPHVGVTRRRRSARQPHAAKQAGLPASRPPLSCPPPHAANTLAARWHPNGTTASADPRVRGHPRGHNEWPIPRSPRSPPAAERPPPHAGGAVAQQWHAARRLGAGRPRQRRAGGHLPKSGRRTVDVRRPGGGGRQRRAGGSVAGHPGALRTVRRARPPVWRAARPTGGPRTAFWRASTQRDRRSHSSPPQTIGHDAPVPPVAPPVQTPAGDPAVLALGALRAHELVTAGRGTVPPVGTSRVPSRRIHQRAGVTRFRSNGRRCVATRATWHKRFDWLYEIQNLRDPASG</sequence>
<keyword evidence="3" id="KW-1185">Reference proteome</keyword>
<feature type="region of interest" description="Disordered" evidence="1">
    <location>
        <begin position="1"/>
        <end position="104"/>
    </location>
</feature>
<feature type="compositionally biased region" description="Pro residues" evidence="1">
    <location>
        <begin position="223"/>
        <end position="233"/>
    </location>
</feature>
<gene>
    <name evidence="2" type="ORF">BU14_2354s0001</name>
</gene>
<organism evidence="2 3">
    <name type="scientific">Porphyra umbilicalis</name>
    <name type="common">Purple laver</name>
    <name type="synonym">Red alga</name>
    <dbReference type="NCBI Taxonomy" id="2786"/>
    <lineage>
        <taxon>Eukaryota</taxon>
        <taxon>Rhodophyta</taxon>
        <taxon>Bangiophyceae</taxon>
        <taxon>Bangiales</taxon>
        <taxon>Bangiaceae</taxon>
        <taxon>Porphyra</taxon>
    </lineage>
</organism>
<feature type="compositionally biased region" description="Pro residues" evidence="1">
    <location>
        <begin position="268"/>
        <end position="283"/>
    </location>
</feature>
<feature type="non-terminal residue" evidence="2">
    <location>
        <position position="1"/>
    </location>
</feature>
<feature type="region of interest" description="Disordered" evidence="1">
    <location>
        <begin position="130"/>
        <end position="341"/>
    </location>
</feature>
<evidence type="ECO:0000313" key="2">
    <source>
        <dbReference type="EMBL" id="OSX68708.1"/>
    </source>
</evidence>
<feature type="compositionally biased region" description="Basic residues" evidence="1">
    <location>
        <begin position="18"/>
        <end position="33"/>
    </location>
</feature>
<name>A0A1X6NJC1_PORUM</name>
<dbReference type="AlphaFoldDB" id="A0A1X6NJC1"/>
<feature type="compositionally biased region" description="Basic residues" evidence="1">
    <location>
        <begin position="303"/>
        <end position="317"/>
    </location>
</feature>
<protein>
    <submittedName>
        <fullName evidence="2">Uncharacterized protein</fullName>
    </submittedName>
</protein>
<feature type="region of interest" description="Disordered" evidence="1">
    <location>
        <begin position="357"/>
        <end position="394"/>
    </location>
</feature>